<dbReference type="InterPro" id="IPR010977">
    <property type="entry name" value="Aromatic_deC"/>
</dbReference>
<keyword evidence="9" id="KW-0808">Transferase</keyword>
<name>A0A482XZ75_9EURY</name>
<dbReference type="InterPro" id="IPR021115">
    <property type="entry name" value="Pyridoxal-P_BS"/>
</dbReference>
<feature type="region of interest" description="Disordered" evidence="8">
    <location>
        <begin position="1"/>
        <end position="29"/>
    </location>
</feature>
<dbReference type="GO" id="GO:0005737">
    <property type="term" value="C:cytoplasm"/>
    <property type="evidence" value="ECO:0007669"/>
    <property type="project" value="TreeGrafter"/>
</dbReference>
<keyword evidence="3" id="KW-0210">Decarboxylase</keyword>
<evidence type="ECO:0000256" key="1">
    <source>
        <dbReference type="ARBA" id="ARBA00001933"/>
    </source>
</evidence>
<dbReference type="GO" id="GO:0008483">
    <property type="term" value="F:transaminase activity"/>
    <property type="evidence" value="ECO:0007669"/>
    <property type="project" value="UniProtKB-KW"/>
</dbReference>
<proteinExistence type="inferred from homology"/>
<evidence type="ECO:0000256" key="2">
    <source>
        <dbReference type="ARBA" id="ARBA00009533"/>
    </source>
</evidence>
<evidence type="ECO:0000313" key="9">
    <source>
        <dbReference type="EMBL" id="RZH69001.1"/>
    </source>
</evidence>
<dbReference type="InterPro" id="IPR015422">
    <property type="entry name" value="PyrdxlP-dep_Trfase_small"/>
</dbReference>
<protein>
    <submittedName>
        <fullName evidence="9">Aspartate aminotransferase family protein</fullName>
    </submittedName>
</protein>
<dbReference type="Proteomes" id="UP000292704">
    <property type="component" value="Unassembled WGS sequence"/>
</dbReference>
<dbReference type="PANTHER" id="PTHR45677">
    <property type="entry name" value="GLUTAMATE DECARBOXYLASE-RELATED"/>
    <property type="match status" value="1"/>
</dbReference>
<dbReference type="InterPro" id="IPR002129">
    <property type="entry name" value="PyrdxlP-dep_de-COase"/>
</dbReference>
<dbReference type="InterPro" id="IPR015421">
    <property type="entry name" value="PyrdxlP-dep_Trfase_major"/>
</dbReference>
<evidence type="ECO:0000256" key="4">
    <source>
        <dbReference type="ARBA" id="ARBA00022898"/>
    </source>
</evidence>
<feature type="modified residue" description="N6-(pyridoxal phosphate)lysine" evidence="6">
    <location>
        <position position="329"/>
    </location>
</feature>
<evidence type="ECO:0000256" key="8">
    <source>
        <dbReference type="SAM" id="MobiDB-lite"/>
    </source>
</evidence>
<organism evidence="9 10">
    <name type="scientific">Natrinema altunense</name>
    <dbReference type="NCBI Taxonomy" id="222984"/>
    <lineage>
        <taxon>Archaea</taxon>
        <taxon>Methanobacteriati</taxon>
        <taxon>Methanobacteriota</taxon>
        <taxon>Stenosarchaea group</taxon>
        <taxon>Halobacteria</taxon>
        <taxon>Halobacteriales</taxon>
        <taxon>Natrialbaceae</taxon>
        <taxon>Natrinema</taxon>
    </lineage>
</organism>
<dbReference type="GO" id="GO:0030170">
    <property type="term" value="F:pyridoxal phosphate binding"/>
    <property type="evidence" value="ECO:0007669"/>
    <property type="project" value="InterPro"/>
</dbReference>
<dbReference type="RefSeq" id="WP_130169927.1">
    <property type="nucleotide sequence ID" value="NZ_SHMR01000001.1"/>
</dbReference>
<keyword evidence="5 7" id="KW-0456">Lyase</keyword>
<evidence type="ECO:0000313" key="10">
    <source>
        <dbReference type="Proteomes" id="UP000292704"/>
    </source>
</evidence>
<evidence type="ECO:0000256" key="3">
    <source>
        <dbReference type="ARBA" id="ARBA00022793"/>
    </source>
</evidence>
<accession>A0A482XZ75</accession>
<dbReference type="OrthoDB" id="56891at2157"/>
<comment type="similarity">
    <text evidence="2 7">Belongs to the group II decarboxylase family.</text>
</comment>
<gene>
    <name evidence="9" type="ORF">ELS17_05990</name>
</gene>
<comment type="cofactor">
    <cofactor evidence="1 6 7">
        <name>pyridoxal 5'-phosphate</name>
        <dbReference type="ChEBI" id="CHEBI:597326"/>
    </cofactor>
</comment>
<comment type="caution">
    <text evidence="9">The sequence shown here is derived from an EMBL/GenBank/DDBJ whole genome shotgun (WGS) entry which is preliminary data.</text>
</comment>
<evidence type="ECO:0000256" key="6">
    <source>
        <dbReference type="PIRSR" id="PIRSR602129-50"/>
    </source>
</evidence>
<dbReference type="GO" id="GO:0016831">
    <property type="term" value="F:carboxy-lyase activity"/>
    <property type="evidence" value="ECO:0007669"/>
    <property type="project" value="UniProtKB-KW"/>
</dbReference>
<dbReference type="GO" id="GO:0019752">
    <property type="term" value="P:carboxylic acid metabolic process"/>
    <property type="evidence" value="ECO:0007669"/>
    <property type="project" value="InterPro"/>
</dbReference>
<dbReference type="CDD" id="cd06450">
    <property type="entry name" value="DOPA_deC_like"/>
    <property type="match status" value="1"/>
</dbReference>
<keyword evidence="9" id="KW-0032">Aminotransferase</keyword>
<dbReference type="SUPFAM" id="SSF53383">
    <property type="entry name" value="PLP-dependent transferases"/>
    <property type="match status" value="1"/>
</dbReference>
<evidence type="ECO:0000256" key="7">
    <source>
        <dbReference type="RuleBase" id="RU000382"/>
    </source>
</evidence>
<dbReference type="InterPro" id="IPR015424">
    <property type="entry name" value="PyrdxlP-dep_Trfase"/>
</dbReference>
<sequence>MTSDGLVGRSRSAPDEPTPPAAADAFLGDPAGNAAYEDAIDRARDCLVDSFATADGPYAGTDHETLRERIDELTVFPDEGDPLAAVLETVGEDVLADSVRVHDPGCVAHLHCPPAIPALAAELLLSGTNQSLDSFDQAPAASVLEEHVVDACCDLFDYPAGADGVFTGGGTESNFLGLLLARDWYCRTRFDRDVQTAGLPPEATDLRLCCSAAAHFTAEQAAHHLGLGEDAVVTVPTDDERRIDLEALDETLARLESEGRHPFALVGTAGTTDFGSIDPLEELADRAAERDLWFHADAAYGGACAISDRLRPKLAGIDRADSIGVDFHKLFYQPIGCGAFLLRDGDRYRFLERNATYLNPERDDAAGVPNLVSKSTRTTRRFDALKPFVTFNALGRTGVADCVEYVCDLADAVAADIRAEPALELCCEPALSAVVFRYRPDRSAPAARAAGVDERPEPVSTAAIDRVNRAIRDELLADGEVVLARTEVDGTAALKLTLLNPKTTRWDLREALQAVIDYGETIERDRGTIDSA</sequence>
<dbReference type="AlphaFoldDB" id="A0A482XZ75"/>
<dbReference type="PANTHER" id="PTHR45677:SF8">
    <property type="entry name" value="CYSTEINE SULFINIC ACID DECARBOXYLASE"/>
    <property type="match status" value="1"/>
</dbReference>
<dbReference type="Gene3D" id="3.90.1150.10">
    <property type="entry name" value="Aspartate Aminotransferase, domain 1"/>
    <property type="match status" value="1"/>
</dbReference>
<reference evidence="9 10" key="1">
    <citation type="submission" date="2019-02" db="EMBL/GenBank/DDBJ databases">
        <title>Genome analysis provides insights into bioremediation potentialities and Haloocin production by Natrinema altunense strain 4.1R isolated from Chott Douz in Tunisian desert.</title>
        <authorList>
            <person name="Najjari A."/>
            <person name="Youssef N."/>
            <person name="Ben Dhia O."/>
            <person name="Ferjani R."/>
            <person name="El Hidri D."/>
            <person name="Ouzari H.I."/>
            <person name="Cherif A."/>
        </authorList>
    </citation>
    <scope>NUCLEOTIDE SEQUENCE [LARGE SCALE GENOMIC DNA]</scope>
    <source>
        <strain evidence="9 10">4.1R</strain>
    </source>
</reference>
<dbReference type="PROSITE" id="PS00392">
    <property type="entry name" value="DDC_GAD_HDC_YDC"/>
    <property type="match status" value="1"/>
</dbReference>
<dbReference type="PRINTS" id="PR00800">
    <property type="entry name" value="YHDCRBOXLASE"/>
</dbReference>
<dbReference type="GO" id="GO:0006520">
    <property type="term" value="P:amino acid metabolic process"/>
    <property type="evidence" value="ECO:0007669"/>
    <property type="project" value="InterPro"/>
</dbReference>
<dbReference type="EMBL" id="SHMR01000001">
    <property type="protein sequence ID" value="RZH69001.1"/>
    <property type="molecule type" value="Genomic_DNA"/>
</dbReference>
<evidence type="ECO:0000256" key="5">
    <source>
        <dbReference type="ARBA" id="ARBA00023239"/>
    </source>
</evidence>
<dbReference type="Pfam" id="PF00282">
    <property type="entry name" value="Pyridoxal_deC"/>
    <property type="match status" value="1"/>
</dbReference>
<dbReference type="STRING" id="222984.GCA_000731985_02287"/>
<keyword evidence="4 6" id="KW-0663">Pyridoxal phosphate</keyword>
<dbReference type="Gene3D" id="3.40.640.10">
    <property type="entry name" value="Type I PLP-dependent aspartate aminotransferase-like (Major domain)"/>
    <property type="match status" value="1"/>
</dbReference>